<feature type="coiled-coil region" evidence="1">
    <location>
        <begin position="942"/>
        <end position="969"/>
    </location>
</feature>
<dbReference type="AlphaFoldDB" id="A0A0D7WUU1"/>
<keyword evidence="1" id="KW-0175">Coiled coil</keyword>
<feature type="domain" description="RDRP core" evidence="2">
    <location>
        <begin position="308"/>
        <end position="784"/>
    </location>
</feature>
<evidence type="ECO:0000256" key="1">
    <source>
        <dbReference type="SAM" id="Coils"/>
    </source>
</evidence>
<evidence type="ECO:0000259" key="2">
    <source>
        <dbReference type="Pfam" id="PF05183"/>
    </source>
</evidence>
<accession>A0A0D7WUU1</accession>
<organism evidence="3 4">
    <name type="scientific">Paenibacillus terrae</name>
    <dbReference type="NCBI Taxonomy" id="159743"/>
    <lineage>
        <taxon>Bacteria</taxon>
        <taxon>Bacillati</taxon>
        <taxon>Bacillota</taxon>
        <taxon>Bacilli</taxon>
        <taxon>Bacillales</taxon>
        <taxon>Paenibacillaceae</taxon>
        <taxon>Paenibacillus</taxon>
    </lineage>
</organism>
<proteinExistence type="predicted"/>
<reference evidence="3 4" key="1">
    <citation type="submission" date="2014-11" db="EMBL/GenBank/DDBJ databases">
        <title>Draft Genome Sequences of Paenibacillus polymyxa NRRL B-30509 and Paenibacillus terrae NRRL B-30644, Strains from a Poultry Environment that Produce Tridecaptin A and Paenicidins.</title>
        <authorList>
            <person name="van Belkum M.J."/>
            <person name="Lohans C.T."/>
            <person name="Vederas J.C."/>
        </authorList>
    </citation>
    <scope>NUCLEOTIDE SEQUENCE [LARGE SCALE GENOMIC DNA]</scope>
    <source>
        <strain evidence="3 4">NRRL B-30644</strain>
    </source>
</reference>
<dbReference type="InterPro" id="IPR057596">
    <property type="entry name" value="RDRP_core"/>
</dbReference>
<sequence>MSSNPTRNQYQIKLFHFNEITHVGDQLCVPQSSTRTITLSNSIYLDQLKRVVAERDPSTDVTEVIFMLKADQIDEDDPSQLALFERMLREGIYYNGEKYVRSIKSPAMGRTQRTEFIQEKYVVDLYRHITLGKMPPLTNIHKWEAALGVSRSAAQPVPYIPRIVVIPDYEKDEIIEDVWKVEKCAANLEQQKLVFEEKTKQREYFKAKKELKPTKEQLHKLERIPNKTISWNGRTKSVPDQNEYKTFNGWNKKNRRVKLEAIPFSARSVMYNDELYPCYSIEQTEEIPIITINEESIGFKRVEYPKYENKNVQFFDGQGLMSFQFAERIGQHLNLSYSPNAAQGRLPYIKGNFIRIDLMKWFKENSVTEIKDVFGELQPIIDKEGRPIDLILTKSCFKAWHQYSEGEAKPKCLFENITEYEALLKVHNHNNFWIANYAKPAYQMNAYTPLTYQYIHALNLTLNDLYQLATPLMDVIKRVLHGQKNEVHGNWLRDIAYTKAFLHMLVQEDDEPKDVDEEPDEQEDEIERGQKKQFINEIIQAIDLNELMLYDGNVRKFIVKQVMLKVQDMLKGRIPIRGSYFYLTNDPIAFMEHASGKPVTGVLKKNQAFMNRKRGMHALFRSPLTIFNEVGKLDFVRVHNRYIRHLDNVIVLNCCDLTLARLGLGDVDGDTALCTNDPTILSAVIDAPTIINEDDKKVAAPVPNHMDSIIKMELKSLHNLTGRCTNVNTYFQNMALEEGNLQARVLENSVLKFLQGQIIDATKNGLEVEIPYVLDRLAIQMPYFFRFVNGGKAEDYQHSMKSPFNQFCVKAEKYIDDKFQMKDGKLDQSILGIESTRQLLQDMSKVSQPKFLSYLAHIEPLYKKYNKLKNQINHRQKQFNELKKWERDNDTRKAISAEYAKLREKYKAQCEEICPYPSILASVAVEIAYQNYGTYSFAWLFVDGLLENLKQHENVMKREVRRVNRLTNRNVEGKELTVQAGIATIDDLEFPFHVPDGVYSLFEIMGQFFIGYEAERETVVQTSNTPSMLDEKSTRRILKNYPLGFSTLKKSEEESQLIADQALGKKLQIQVVEQNYVHIIDEHGERKCIIPRDQAIRRDEELSLLDFDGAAIEFIRIEKVTKSSFKAIVHID</sequence>
<dbReference type="PATRIC" id="fig|159743.3.peg.5892"/>
<dbReference type="GO" id="GO:0003968">
    <property type="term" value="F:RNA-directed RNA polymerase activity"/>
    <property type="evidence" value="ECO:0007669"/>
    <property type="project" value="InterPro"/>
</dbReference>
<name>A0A0D7WUU1_9BACL</name>
<dbReference type="EMBL" id="JTHP01000090">
    <property type="protein sequence ID" value="KJD42744.1"/>
    <property type="molecule type" value="Genomic_DNA"/>
</dbReference>
<dbReference type="RefSeq" id="WP_044648932.1">
    <property type="nucleotide sequence ID" value="NZ_JTHP01000090.1"/>
</dbReference>
<evidence type="ECO:0000313" key="3">
    <source>
        <dbReference type="EMBL" id="KJD42744.1"/>
    </source>
</evidence>
<dbReference type="OrthoDB" id="1891855at2"/>
<keyword evidence="4" id="KW-1185">Reference proteome</keyword>
<evidence type="ECO:0000313" key="4">
    <source>
        <dbReference type="Proteomes" id="UP000032534"/>
    </source>
</evidence>
<comment type="caution">
    <text evidence="3">The sequence shown here is derived from an EMBL/GenBank/DDBJ whole genome shotgun (WGS) entry which is preliminary data.</text>
</comment>
<dbReference type="Pfam" id="PF05183">
    <property type="entry name" value="RdRP"/>
    <property type="match status" value="1"/>
</dbReference>
<dbReference type="Proteomes" id="UP000032534">
    <property type="component" value="Unassembled WGS sequence"/>
</dbReference>
<protein>
    <recommendedName>
        <fullName evidence="2">RDRP core domain-containing protein</fullName>
    </recommendedName>
</protein>
<gene>
    <name evidence="3" type="ORF">QD47_26525</name>
</gene>